<keyword evidence="6 8" id="KW-1133">Transmembrane helix</keyword>
<evidence type="ECO:0000256" key="3">
    <source>
        <dbReference type="ARBA" id="ARBA00022475"/>
    </source>
</evidence>
<keyword evidence="4" id="KW-0997">Cell inner membrane</keyword>
<feature type="transmembrane region" description="Helical" evidence="8">
    <location>
        <begin position="87"/>
        <end position="107"/>
    </location>
</feature>
<comment type="subcellular location">
    <subcellularLocation>
        <location evidence="1">Cell inner membrane</location>
        <topology evidence="1">Multi-pass membrane protein</topology>
    </subcellularLocation>
</comment>
<accession>Q65UD5</accession>
<dbReference type="NCBIfam" id="TIGR00155">
    <property type="entry name" value="pqiA_fam"/>
    <property type="match status" value="1"/>
</dbReference>
<dbReference type="InterPro" id="IPR051800">
    <property type="entry name" value="PqiA-PqiB_transport"/>
</dbReference>
<dbReference type="AlphaFoldDB" id="Q65UD5"/>
<evidence type="ECO:0000313" key="9">
    <source>
        <dbReference type="EMBL" id="AAU37425.1"/>
    </source>
</evidence>
<dbReference type="STRING" id="221988.MS0819"/>
<dbReference type="eggNOG" id="COG2995">
    <property type="taxonomic scope" value="Bacteria"/>
</dbReference>
<feature type="transmembrane region" description="Helical" evidence="8">
    <location>
        <begin position="383"/>
        <end position="406"/>
    </location>
</feature>
<sequence>MPKIDRTFPFFLLLMSKYGIKYPPLKQKRDNMAKASSLSASQNASIVRCNDCNALVALSELKKSQQAECPRCHNVLKSQDRWRLRRCAIIAISILILMPFALTYPLLSVDLLGITVDASVWGGVWKMATEGYPYTAFLVFICAVFLPVSFALLVILLYLAKLTHQKPRNLLFALGYIKPWVMFDVYLVALGVSAFKVRDYATIHIDIYLIAFVLTSLLTTLLFIKINPKELWNDFYPQNQHLIKISPENPPHFCRTCEYTFEHSAFDRKSHTICPRCHSRLDTPSYVNLQNTWATLIAGIIMLFPANIFPISYTIMNNVATGDTLMSGVITFIGMGSYFVAFVVFFASIFVPVSKVFIMIYLLLSIHFQWKHSIKWQMSLFHIVHFVGRWSMLDLFVLSLMMSLVTRGQIINFSVGPAALYFGIAVFLTMLSTTFFDTRLLWNIYDKQPSK</sequence>
<dbReference type="Proteomes" id="UP000000607">
    <property type="component" value="Chromosome"/>
</dbReference>
<dbReference type="PANTHER" id="PTHR30462:SF1">
    <property type="entry name" value="INTERMEMBRANE TRANSPORT PROTEIN YEBS"/>
    <property type="match status" value="1"/>
</dbReference>
<dbReference type="GO" id="GO:0005886">
    <property type="term" value="C:plasma membrane"/>
    <property type="evidence" value="ECO:0007669"/>
    <property type="project" value="UniProtKB-SubCell"/>
</dbReference>
<evidence type="ECO:0000256" key="5">
    <source>
        <dbReference type="ARBA" id="ARBA00022692"/>
    </source>
</evidence>
<dbReference type="KEGG" id="msu:MS0819"/>
<dbReference type="InterPro" id="IPR007498">
    <property type="entry name" value="PqiA-like"/>
</dbReference>
<dbReference type="Pfam" id="PF04403">
    <property type="entry name" value="PqiA"/>
    <property type="match status" value="2"/>
</dbReference>
<protein>
    <submittedName>
        <fullName evidence="9">PqiA protein</fullName>
    </submittedName>
</protein>
<feature type="transmembrane region" description="Helical" evidence="8">
    <location>
        <begin position="293"/>
        <end position="316"/>
    </location>
</feature>
<organism evidence="9 10">
    <name type="scientific">Mannheimia succiniciproducens (strain KCTC 0769BP / MBEL55E)</name>
    <dbReference type="NCBI Taxonomy" id="221988"/>
    <lineage>
        <taxon>Bacteria</taxon>
        <taxon>Pseudomonadati</taxon>
        <taxon>Pseudomonadota</taxon>
        <taxon>Gammaproteobacteria</taxon>
        <taxon>Pasteurellales</taxon>
        <taxon>Pasteurellaceae</taxon>
        <taxon>Basfia</taxon>
    </lineage>
</organism>
<gene>
    <name evidence="9" type="primary">pqiA</name>
    <name evidence="9" type="ordered locus">MS0819</name>
</gene>
<dbReference type="PANTHER" id="PTHR30462">
    <property type="entry name" value="INTERMEMBRANE TRANSPORT PROTEIN PQIB-RELATED"/>
    <property type="match status" value="1"/>
</dbReference>
<keyword evidence="5 8" id="KW-0812">Transmembrane</keyword>
<evidence type="ECO:0000256" key="7">
    <source>
        <dbReference type="ARBA" id="ARBA00023136"/>
    </source>
</evidence>
<feature type="transmembrane region" description="Helical" evidence="8">
    <location>
        <begin position="418"/>
        <end position="442"/>
    </location>
</feature>
<evidence type="ECO:0000256" key="1">
    <source>
        <dbReference type="ARBA" id="ARBA00004429"/>
    </source>
</evidence>
<evidence type="ECO:0000256" key="6">
    <source>
        <dbReference type="ARBA" id="ARBA00022989"/>
    </source>
</evidence>
<evidence type="ECO:0000256" key="2">
    <source>
        <dbReference type="ARBA" id="ARBA00007555"/>
    </source>
</evidence>
<dbReference type="InterPro" id="IPR005219">
    <property type="entry name" value="PqiA-like_proteobact"/>
</dbReference>
<dbReference type="EMBL" id="AE016827">
    <property type="protein sequence ID" value="AAU37425.1"/>
    <property type="molecule type" value="Genomic_DNA"/>
</dbReference>
<proteinExistence type="inferred from homology"/>
<dbReference type="HOGENOM" id="CLU_041903_0_1_6"/>
<feature type="transmembrane region" description="Helical" evidence="8">
    <location>
        <begin position="134"/>
        <end position="159"/>
    </location>
</feature>
<name>Q65UD5_MANSM</name>
<evidence type="ECO:0000256" key="8">
    <source>
        <dbReference type="SAM" id="Phobius"/>
    </source>
</evidence>
<evidence type="ECO:0000256" key="4">
    <source>
        <dbReference type="ARBA" id="ARBA00022519"/>
    </source>
</evidence>
<comment type="similarity">
    <text evidence="2">Belongs to the PqiA family.</text>
</comment>
<evidence type="ECO:0000313" key="10">
    <source>
        <dbReference type="Proteomes" id="UP000000607"/>
    </source>
</evidence>
<keyword evidence="10" id="KW-1185">Reference proteome</keyword>
<reference evidence="9 10" key="1">
    <citation type="journal article" date="2004" name="Nat. Biotechnol.">
        <title>The genome sequence of the capnophilic rumen bacterium Mannheimia succiniciproducens.</title>
        <authorList>
            <person name="Hong S.H."/>
            <person name="Kim J.S."/>
            <person name="Lee S.Y."/>
            <person name="In Y.H."/>
            <person name="Choi S.S."/>
            <person name="Rih J.-K."/>
            <person name="Kim C.H."/>
            <person name="Jeong H."/>
            <person name="Hur C.G."/>
            <person name="Kim J.J."/>
        </authorList>
    </citation>
    <scope>NUCLEOTIDE SEQUENCE [LARGE SCALE GENOMIC DNA]</scope>
    <source>
        <strain evidence="10">KCTC 0769BP / MBEL55E</strain>
    </source>
</reference>
<feature type="transmembrane region" description="Helical" evidence="8">
    <location>
        <begin position="336"/>
        <end position="363"/>
    </location>
</feature>
<keyword evidence="3" id="KW-1003">Cell membrane</keyword>
<feature type="transmembrane region" description="Helical" evidence="8">
    <location>
        <begin position="171"/>
        <end position="195"/>
    </location>
</feature>
<feature type="transmembrane region" description="Helical" evidence="8">
    <location>
        <begin position="207"/>
        <end position="224"/>
    </location>
</feature>
<keyword evidence="7 8" id="KW-0472">Membrane</keyword>